<dbReference type="AlphaFoldDB" id="A0A2S4JFU8"/>
<name>A0A2S4JFU8_9SPIO</name>
<gene>
    <name evidence="1" type="ORF">AU468_13605</name>
</gene>
<reference evidence="2" key="1">
    <citation type="submission" date="2015-12" db="EMBL/GenBank/DDBJ databases">
        <authorList>
            <person name="Lodha T.D."/>
            <person name="Chintalapati S."/>
            <person name="Chintalapati V.R."/>
            <person name="Sravanthi T."/>
        </authorList>
    </citation>
    <scope>NUCLEOTIDE SEQUENCE [LARGE SCALE GENOMIC DNA]</scope>
    <source>
        <strain evidence="2">JC133</strain>
    </source>
</reference>
<dbReference type="EMBL" id="LPWH01000123">
    <property type="protein sequence ID" value="POQ98386.1"/>
    <property type="molecule type" value="Genomic_DNA"/>
</dbReference>
<dbReference type="Gene3D" id="1.20.120.330">
    <property type="entry name" value="Nucleotidyltransferases domain 2"/>
    <property type="match status" value="1"/>
</dbReference>
<evidence type="ECO:0008006" key="3">
    <source>
        <dbReference type="Google" id="ProtNLM"/>
    </source>
</evidence>
<keyword evidence="2" id="KW-1185">Reference proteome</keyword>
<sequence>MNATLKATLESALVENDGHSAIIQENRNLLLPLFPLTLDKLENLQKTDMAYVDQLLYRFLKMQDSLGTRLIPGLYSFLEADDNPRPFLDRLRRMEKLGVLTSEEDWQLFRELRNNLAHEYPDSKDQTVENLNQLFQEMPRFLDLYTVLKEQTRARLDQD</sequence>
<accession>A0A2S4JFU8</accession>
<dbReference type="Proteomes" id="UP000237350">
    <property type="component" value="Unassembled WGS sequence"/>
</dbReference>
<evidence type="ECO:0000313" key="1">
    <source>
        <dbReference type="EMBL" id="POQ98386.1"/>
    </source>
</evidence>
<organism evidence="1 2">
    <name type="scientific">Alkalispirochaeta sphaeroplastigenens</name>
    <dbReference type="NCBI Taxonomy" id="1187066"/>
    <lineage>
        <taxon>Bacteria</taxon>
        <taxon>Pseudomonadati</taxon>
        <taxon>Spirochaetota</taxon>
        <taxon>Spirochaetia</taxon>
        <taxon>Spirochaetales</taxon>
        <taxon>Spirochaetaceae</taxon>
        <taxon>Alkalispirochaeta</taxon>
    </lineage>
</organism>
<proteinExistence type="predicted"/>
<evidence type="ECO:0000313" key="2">
    <source>
        <dbReference type="Proteomes" id="UP000237350"/>
    </source>
</evidence>
<dbReference type="SUPFAM" id="SSF81593">
    <property type="entry name" value="Nucleotidyltransferase substrate binding subunit/domain"/>
    <property type="match status" value="1"/>
</dbReference>
<protein>
    <recommendedName>
        <fullName evidence="3">Toxin-antitoxin system antitoxin subunit</fullName>
    </recommendedName>
</protein>
<comment type="caution">
    <text evidence="1">The sequence shown here is derived from an EMBL/GenBank/DDBJ whole genome shotgun (WGS) entry which is preliminary data.</text>
</comment>